<evidence type="ECO:0000259" key="2">
    <source>
        <dbReference type="PROSITE" id="PS50048"/>
    </source>
</evidence>
<evidence type="ECO:0000313" key="3">
    <source>
        <dbReference type="EMBL" id="OIW27092.1"/>
    </source>
</evidence>
<dbReference type="InterPro" id="IPR001138">
    <property type="entry name" value="Zn2Cys6_DnaBD"/>
</dbReference>
<sequence length="230" mass="25980">MTSSSSEGDKGKAHDVQRRRACLRCRMLKIKCSPEVPCVPCRVLSLCNCVRIRFVDSTVFNPAFDAPLWQTLSIPETNPETALERWIIDGAIDRWNQTRKSSISARARAASSSHTAMCSQKTVRHRRSAGAPTVAIPCPEIAELDQSDVMSENPESYLSMTDDIPGFSEQNLNDQPDSIMQFERHDGYNQPQQHRRRSVWVVRPMDGSDGLVNVRSRYRVTDGEDIRLCI</sequence>
<dbReference type="InterPro" id="IPR036864">
    <property type="entry name" value="Zn2-C6_fun-type_DNA-bd_sf"/>
</dbReference>
<dbReference type="GO" id="GO:0000981">
    <property type="term" value="F:DNA-binding transcription factor activity, RNA polymerase II-specific"/>
    <property type="evidence" value="ECO:0007669"/>
    <property type="project" value="InterPro"/>
</dbReference>
<reference evidence="3 4" key="1">
    <citation type="submission" date="2016-10" db="EMBL/GenBank/DDBJ databases">
        <title>Draft genome sequence of Coniochaeta ligniaria NRRL30616, a lignocellulolytic fungus for bioabatement of inhibitors in plant biomass hydrolysates.</title>
        <authorList>
            <consortium name="DOE Joint Genome Institute"/>
            <person name="Jimenez D.J."/>
            <person name="Hector R.E."/>
            <person name="Riley R."/>
            <person name="Sun H."/>
            <person name="Grigoriev I.V."/>
            <person name="Van Elsas J.D."/>
            <person name="Nichols N.N."/>
        </authorList>
    </citation>
    <scope>NUCLEOTIDE SEQUENCE [LARGE SCALE GENOMIC DNA]</scope>
    <source>
        <strain evidence="3 4">NRRL 30616</strain>
    </source>
</reference>
<name>A0A1J7JCW5_9PEZI</name>
<evidence type="ECO:0000313" key="4">
    <source>
        <dbReference type="Proteomes" id="UP000182658"/>
    </source>
</evidence>
<dbReference type="SUPFAM" id="SSF57701">
    <property type="entry name" value="Zn2/Cys6 DNA-binding domain"/>
    <property type="match status" value="1"/>
</dbReference>
<evidence type="ECO:0000256" key="1">
    <source>
        <dbReference type="ARBA" id="ARBA00023242"/>
    </source>
</evidence>
<keyword evidence="1" id="KW-0539">Nucleus</keyword>
<dbReference type="InParanoid" id="A0A1J7JCW5"/>
<dbReference type="Pfam" id="PF00172">
    <property type="entry name" value="Zn_clus"/>
    <property type="match status" value="1"/>
</dbReference>
<dbReference type="AlphaFoldDB" id="A0A1J7JCW5"/>
<organism evidence="3 4">
    <name type="scientific">Coniochaeta ligniaria NRRL 30616</name>
    <dbReference type="NCBI Taxonomy" id="1408157"/>
    <lineage>
        <taxon>Eukaryota</taxon>
        <taxon>Fungi</taxon>
        <taxon>Dikarya</taxon>
        <taxon>Ascomycota</taxon>
        <taxon>Pezizomycotina</taxon>
        <taxon>Sordariomycetes</taxon>
        <taxon>Sordariomycetidae</taxon>
        <taxon>Coniochaetales</taxon>
        <taxon>Coniochaetaceae</taxon>
        <taxon>Coniochaeta</taxon>
    </lineage>
</organism>
<dbReference type="GO" id="GO:0008270">
    <property type="term" value="F:zinc ion binding"/>
    <property type="evidence" value="ECO:0007669"/>
    <property type="project" value="InterPro"/>
</dbReference>
<dbReference type="Proteomes" id="UP000182658">
    <property type="component" value="Unassembled WGS sequence"/>
</dbReference>
<proteinExistence type="predicted"/>
<gene>
    <name evidence="3" type="ORF">CONLIGDRAFT_495324</name>
</gene>
<feature type="domain" description="Zn(2)-C6 fungal-type" evidence="2">
    <location>
        <begin position="21"/>
        <end position="51"/>
    </location>
</feature>
<keyword evidence="4" id="KW-1185">Reference proteome</keyword>
<dbReference type="OrthoDB" id="5426982at2759"/>
<dbReference type="EMBL" id="KV875100">
    <property type="protein sequence ID" value="OIW27092.1"/>
    <property type="molecule type" value="Genomic_DNA"/>
</dbReference>
<dbReference type="PROSITE" id="PS50048">
    <property type="entry name" value="ZN2_CY6_FUNGAL_2"/>
    <property type="match status" value="1"/>
</dbReference>
<accession>A0A1J7JCW5</accession>
<dbReference type="PROSITE" id="PS00463">
    <property type="entry name" value="ZN2_CY6_FUNGAL_1"/>
    <property type="match status" value="1"/>
</dbReference>
<protein>
    <recommendedName>
        <fullName evidence="2">Zn(2)-C6 fungal-type domain-containing protein</fullName>
    </recommendedName>
</protein>